<dbReference type="GO" id="GO:0009887">
    <property type="term" value="P:animal organ morphogenesis"/>
    <property type="evidence" value="ECO:0007669"/>
    <property type="project" value="TreeGrafter"/>
</dbReference>
<keyword evidence="3 6" id="KW-1015">Disulfide bond</keyword>
<dbReference type="InterPro" id="IPR038289">
    <property type="entry name" value="DVA-1_sf"/>
</dbReference>
<dbReference type="PANTHER" id="PTHR10574:SF406">
    <property type="entry name" value="LAMININ SUBUNIT ALPHA 5"/>
    <property type="match status" value="1"/>
</dbReference>
<dbReference type="EMBL" id="CADEPM010000001">
    <property type="protein sequence ID" value="CAB3397808.1"/>
    <property type="molecule type" value="Genomic_DNA"/>
</dbReference>
<accession>A0A8S1ECF5</accession>
<dbReference type="Proteomes" id="UP000494206">
    <property type="component" value="Unassembled WGS sequence"/>
</dbReference>
<keyword evidence="4" id="KW-0325">Glycoprotein</keyword>
<dbReference type="Gene3D" id="1.10.533.30">
    <property type="entry name" value="Nematode polyprotein allergen ABA-1"/>
    <property type="match status" value="2"/>
</dbReference>
<feature type="domain" description="Laminin EGF-like" evidence="7">
    <location>
        <begin position="428"/>
        <end position="475"/>
    </location>
</feature>
<protein>
    <recommendedName>
        <fullName evidence="7">Laminin EGF-like domain-containing protein</fullName>
    </recommendedName>
</protein>
<dbReference type="InterPro" id="IPR000742">
    <property type="entry name" value="EGF"/>
</dbReference>
<organism evidence="8 9">
    <name type="scientific">Caenorhabditis bovis</name>
    <dbReference type="NCBI Taxonomy" id="2654633"/>
    <lineage>
        <taxon>Eukaryota</taxon>
        <taxon>Metazoa</taxon>
        <taxon>Ecdysozoa</taxon>
        <taxon>Nematoda</taxon>
        <taxon>Chromadorea</taxon>
        <taxon>Rhabditida</taxon>
        <taxon>Rhabditina</taxon>
        <taxon>Rhabditomorpha</taxon>
        <taxon>Rhabditoidea</taxon>
        <taxon>Rhabditidae</taxon>
        <taxon>Peloderinae</taxon>
        <taxon>Caenorhabditis</taxon>
    </lineage>
</organism>
<dbReference type="PROSITE" id="PS01248">
    <property type="entry name" value="EGF_LAM_1"/>
    <property type="match status" value="1"/>
</dbReference>
<dbReference type="GO" id="GO:0009888">
    <property type="term" value="P:tissue development"/>
    <property type="evidence" value="ECO:0007669"/>
    <property type="project" value="TreeGrafter"/>
</dbReference>
<dbReference type="InterPro" id="IPR032487">
    <property type="entry name" value="ABA-1_nematode"/>
</dbReference>
<dbReference type="SMART" id="SM00180">
    <property type="entry name" value="EGF_Lam"/>
    <property type="match status" value="2"/>
</dbReference>
<keyword evidence="2" id="KW-0677">Repeat</keyword>
<keyword evidence="5 6" id="KW-0424">Laminin EGF-like domain</keyword>
<evidence type="ECO:0000313" key="9">
    <source>
        <dbReference type="Proteomes" id="UP000494206"/>
    </source>
</evidence>
<dbReference type="SUPFAM" id="SSF57196">
    <property type="entry name" value="EGF/Laminin"/>
    <property type="match status" value="2"/>
</dbReference>
<dbReference type="InterPro" id="IPR002049">
    <property type="entry name" value="LE_dom"/>
</dbReference>
<dbReference type="Gene3D" id="2.10.25.10">
    <property type="entry name" value="Laminin"/>
    <property type="match status" value="2"/>
</dbReference>
<dbReference type="SMART" id="SM00181">
    <property type="entry name" value="EGF"/>
    <property type="match status" value="2"/>
</dbReference>
<gene>
    <name evidence="8" type="ORF">CBOVIS_LOCUS1168</name>
</gene>
<dbReference type="Pfam" id="PF16469">
    <property type="entry name" value="NPA"/>
    <property type="match status" value="2"/>
</dbReference>
<evidence type="ECO:0000259" key="7">
    <source>
        <dbReference type="PROSITE" id="PS50027"/>
    </source>
</evidence>
<reference evidence="8 9" key="1">
    <citation type="submission" date="2020-04" db="EMBL/GenBank/DDBJ databases">
        <authorList>
            <person name="Laetsch R D."/>
            <person name="Stevens L."/>
            <person name="Kumar S."/>
            <person name="Blaxter L. M."/>
        </authorList>
    </citation>
    <scope>NUCLEOTIDE SEQUENCE [LARGE SCALE GENOMIC DNA]</scope>
</reference>
<proteinExistence type="predicted"/>
<evidence type="ECO:0000256" key="3">
    <source>
        <dbReference type="ARBA" id="ARBA00023157"/>
    </source>
</evidence>
<evidence type="ECO:0000256" key="6">
    <source>
        <dbReference type="PROSITE-ProRule" id="PRU00460"/>
    </source>
</evidence>
<dbReference type="PROSITE" id="PS50027">
    <property type="entry name" value="EGF_LAM_2"/>
    <property type="match status" value="1"/>
</dbReference>
<feature type="disulfide bond" evidence="6">
    <location>
        <begin position="445"/>
        <end position="454"/>
    </location>
</feature>
<evidence type="ECO:0000256" key="4">
    <source>
        <dbReference type="ARBA" id="ARBA00023180"/>
    </source>
</evidence>
<evidence type="ECO:0000256" key="5">
    <source>
        <dbReference type="ARBA" id="ARBA00023292"/>
    </source>
</evidence>
<dbReference type="OrthoDB" id="5985440at2759"/>
<dbReference type="CDD" id="cd00055">
    <property type="entry name" value="EGF_Lam"/>
    <property type="match status" value="1"/>
</dbReference>
<name>A0A8S1ECF5_9PELO</name>
<comment type="caution">
    <text evidence="6">Lacks conserved residue(s) required for the propagation of feature annotation.</text>
</comment>
<dbReference type="InterPro" id="IPR056863">
    <property type="entry name" value="LMN_ATRN_NET-like_EGF"/>
</dbReference>
<dbReference type="InterPro" id="IPR050440">
    <property type="entry name" value="Laminin/Netrin_ECM"/>
</dbReference>
<evidence type="ECO:0000256" key="2">
    <source>
        <dbReference type="ARBA" id="ARBA00022737"/>
    </source>
</evidence>
<evidence type="ECO:0000256" key="1">
    <source>
        <dbReference type="ARBA" id="ARBA00022729"/>
    </source>
</evidence>
<dbReference type="FunFam" id="2.10.25.10:FF:000188">
    <property type="entry name" value="Laminin subunit gamma 2"/>
    <property type="match status" value="2"/>
</dbReference>
<evidence type="ECO:0000313" key="8">
    <source>
        <dbReference type="EMBL" id="CAB3397808.1"/>
    </source>
</evidence>
<keyword evidence="1" id="KW-0732">Signal</keyword>
<dbReference type="Pfam" id="PF24973">
    <property type="entry name" value="EGF_LMN_ATRN"/>
    <property type="match status" value="2"/>
</dbReference>
<dbReference type="GO" id="GO:0005604">
    <property type="term" value="C:basement membrane"/>
    <property type="evidence" value="ECO:0007669"/>
    <property type="project" value="UniProtKB-ARBA"/>
</dbReference>
<sequence>MNSDFESFKKLFDRYAKKSNSQSVKCLDKVYSTLILEYHSLINSYRKDNFGIEKKNIVDFLDLEQINHLYTILEKTNRVDLIQQGLMQHFHGLPKYRQEELISDFFAMNPSNRHSRSVEDKPSKIKEPEPLDSALLAWQTTKQKLTVSRIKNDSSWEKMNVIGEQFYHLKKSTRKLFEQKLVEYCNRNIKALIGEEKFEELGNMYNDSEQAEHINNKYTIIISSLENEEDRLTADHYGKFCAKIYRIVPYKHADLMSWLDYRQKQKIALMIQDDQVNDEVVYDQLYKFYDETRGIAREEAEEIITSGCRRFISHLLGEQVSEDVEEMRVARNVSPQYIAAYLSVKRKDINLGDTSRKKRVDESLSICKRIYLEYDGKCDCNNNSAKCDLETHVCLDCANNTQGYQCESCAKGFAYSEIKGGCVEKEACNCNNHTDTCTDGKCLHCGENTSGEQCELCISGYYGDATKGTPNDCIQCPCPKHGECVITENGFVECTDCPKGFIGENCEIEVKF</sequence>
<dbReference type="PANTHER" id="PTHR10574">
    <property type="entry name" value="NETRIN/LAMININ-RELATED"/>
    <property type="match status" value="1"/>
</dbReference>
<dbReference type="AlphaFoldDB" id="A0A8S1ECF5"/>
<comment type="caution">
    <text evidence="8">The sequence shown here is derived from an EMBL/GenBank/DDBJ whole genome shotgun (WGS) entry which is preliminary data.</text>
</comment>
<keyword evidence="9" id="KW-1185">Reference proteome</keyword>